<dbReference type="PANTHER" id="PTHR34992:SF1">
    <property type="entry name" value="COPPER ACQUISITION FACTOR BIM1-LIKE DOMAIN-CONTAINING PROTEIN"/>
    <property type="match status" value="1"/>
</dbReference>
<feature type="region of interest" description="Disordered" evidence="8">
    <location>
        <begin position="162"/>
        <end position="186"/>
    </location>
</feature>
<feature type="signal peptide" evidence="10">
    <location>
        <begin position="1"/>
        <end position="17"/>
    </location>
</feature>
<dbReference type="OrthoDB" id="2146436at2759"/>
<evidence type="ECO:0000256" key="2">
    <source>
        <dbReference type="ARBA" id="ARBA00022475"/>
    </source>
</evidence>
<evidence type="ECO:0000313" key="13">
    <source>
        <dbReference type="Proteomes" id="UP000469558"/>
    </source>
</evidence>
<sequence length="214" mass="21705">MKITLSALAAFASVATAHFNMNYPAARGFDEDKLVQFPCGSFDTPVSNRTVWPISNGSIALLMGHIDANVEVLIGFGNDPGSAFNTVLRPTCTEQGLGNFCMTGFSIPEGLNITDGTNATIQVVTNGDPDGGLYNCADIIFSTSAPAPADGVCKNETSTKTVAATSAKQPNETTGTTTSSSSTPSTSKSAAVAALNAGFGGLVMAGAAALAIVL</sequence>
<evidence type="ECO:0000256" key="8">
    <source>
        <dbReference type="SAM" id="MobiDB-lite"/>
    </source>
</evidence>
<evidence type="ECO:0000256" key="6">
    <source>
        <dbReference type="ARBA" id="ARBA00023180"/>
    </source>
</evidence>
<organism evidence="12 13">
    <name type="scientific">Lachnellula suecica</name>
    <dbReference type="NCBI Taxonomy" id="602035"/>
    <lineage>
        <taxon>Eukaryota</taxon>
        <taxon>Fungi</taxon>
        <taxon>Dikarya</taxon>
        <taxon>Ascomycota</taxon>
        <taxon>Pezizomycotina</taxon>
        <taxon>Leotiomycetes</taxon>
        <taxon>Helotiales</taxon>
        <taxon>Lachnaceae</taxon>
        <taxon>Lachnellula</taxon>
    </lineage>
</organism>
<protein>
    <recommendedName>
        <fullName evidence="11">Copper acquisition factor BIM1-like domain-containing protein</fullName>
    </recommendedName>
</protein>
<dbReference type="GO" id="GO:0005886">
    <property type="term" value="C:plasma membrane"/>
    <property type="evidence" value="ECO:0007669"/>
    <property type="project" value="UniProtKB-SubCell"/>
</dbReference>
<evidence type="ECO:0000313" key="12">
    <source>
        <dbReference type="EMBL" id="TVY82668.1"/>
    </source>
</evidence>
<evidence type="ECO:0000259" key="11">
    <source>
        <dbReference type="Pfam" id="PF20238"/>
    </source>
</evidence>
<evidence type="ECO:0000256" key="3">
    <source>
        <dbReference type="ARBA" id="ARBA00022622"/>
    </source>
</evidence>
<evidence type="ECO:0000256" key="7">
    <source>
        <dbReference type="ARBA" id="ARBA00023288"/>
    </source>
</evidence>
<keyword evidence="7" id="KW-0449">Lipoprotein</keyword>
<evidence type="ECO:0000256" key="5">
    <source>
        <dbReference type="ARBA" id="ARBA00023136"/>
    </source>
</evidence>
<dbReference type="InterPro" id="IPR046936">
    <property type="entry name" value="BIM1-like"/>
</dbReference>
<dbReference type="EMBL" id="QGMK01000290">
    <property type="protein sequence ID" value="TVY82668.1"/>
    <property type="molecule type" value="Genomic_DNA"/>
</dbReference>
<evidence type="ECO:0000256" key="1">
    <source>
        <dbReference type="ARBA" id="ARBA00004609"/>
    </source>
</evidence>
<comment type="caution">
    <text evidence="12">The sequence shown here is derived from an EMBL/GenBank/DDBJ whole genome shotgun (WGS) entry which is preliminary data.</text>
</comment>
<dbReference type="AlphaFoldDB" id="A0A8T9CAJ9"/>
<dbReference type="Pfam" id="PF20238">
    <property type="entry name" value="BIM1-like_dom"/>
    <property type="match status" value="1"/>
</dbReference>
<feature type="domain" description="Copper acquisition factor BIM1-like" evidence="11">
    <location>
        <begin position="17"/>
        <end position="157"/>
    </location>
</feature>
<name>A0A8T9CAJ9_9HELO</name>
<keyword evidence="3" id="KW-0336">GPI-anchor</keyword>
<keyword evidence="4 10" id="KW-0732">Signal</keyword>
<gene>
    <name evidence="12" type="ORF">LSUE1_G002013</name>
</gene>
<keyword evidence="5 9" id="KW-0472">Membrane</keyword>
<evidence type="ECO:0000256" key="10">
    <source>
        <dbReference type="SAM" id="SignalP"/>
    </source>
</evidence>
<reference evidence="12 13" key="1">
    <citation type="submission" date="2018-05" db="EMBL/GenBank/DDBJ databases">
        <title>Genome sequencing and assembly of the regulated plant pathogen Lachnellula willkommii and related sister species for the development of diagnostic species identification markers.</title>
        <authorList>
            <person name="Giroux E."/>
            <person name="Bilodeau G."/>
        </authorList>
    </citation>
    <scope>NUCLEOTIDE SEQUENCE [LARGE SCALE GENOMIC DNA]</scope>
    <source>
        <strain evidence="12 13">CBS 268.59</strain>
    </source>
</reference>
<proteinExistence type="predicted"/>
<keyword evidence="13" id="KW-1185">Reference proteome</keyword>
<comment type="subcellular location">
    <subcellularLocation>
        <location evidence="1">Cell membrane</location>
        <topology evidence="1">Lipid-anchor</topology>
        <topology evidence="1">GPI-anchor</topology>
    </subcellularLocation>
</comment>
<dbReference type="Proteomes" id="UP000469558">
    <property type="component" value="Unassembled WGS sequence"/>
</dbReference>
<keyword evidence="9" id="KW-1133">Transmembrane helix</keyword>
<keyword evidence="6" id="KW-0325">Glycoprotein</keyword>
<evidence type="ECO:0000256" key="9">
    <source>
        <dbReference type="SAM" id="Phobius"/>
    </source>
</evidence>
<feature type="transmembrane region" description="Helical" evidence="9">
    <location>
        <begin position="190"/>
        <end position="213"/>
    </location>
</feature>
<evidence type="ECO:0000256" key="4">
    <source>
        <dbReference type="ARBA" id="ARBA00022729"/>
    </source>
</evidence>
<keyword evidence="2" id="KW-1003">Cell membrane</keyword>
<dbReference type="PANTHER" id="PTHR34992">
    <property type="entry name" value="HYPHAL ANASTAMOSIS-7 PROTEIN"/>
    <property type="match status" value="1"/>
</dbReference>
<dbReference type="InterPro" id="IPR046530">
    <property type="entry name" value="BIM1-like_dom"/>
</dbReference>
<feature type="chain" id="PRO_5035942287" description="Copper acquisition factor BIM1-like domain-containing protein" evidence="10">
    <location>
        <begin position="18"/>
        <end position="214"/>
    </location>
</feature>
<accession>A0A8T9CAJ9</accession>
<dbReference type="GO" id="GO:0098552">
    <property type="term" value="C:side of membrane"/>
    <property type="evidence" value="ECO:0007669"/>
    <property type="project" value="UniProtKB-KW"/>
</dbReference>
<dbReference type="CDD" id="cd21176">
    <property type="entry name" value="LPMO_auxiliary-like"/>
    <property type="match status" value="1"/>
</dbReference>
<keyword evidence="9" id="KW-0812">Transmembrane</keyword>